<dbReference type="SUPFAM" id="SSF56399">
    <property type="entry name" value="ADP-ribosylation"/>
    <property type="match status" value="1"/>
</dbReference>
<dbReference type="Pfam" id="PF06108">
    <property type="entry name" value="DUF952"/>
    <property type="match status" value="1"/>
</dbReference>
<dbReference type="Proteomes" id="UP000703269">
    <property type="component" value="Unassembled WGS sequence"/>
</dbReference>
<accession>A0A9P3GBC2</accession>
<evidence type="ECO:0000313" key="2">
    <source>
        <dbReference type="Proteomes" id="UP000703269"/>
    </source>
</evidence>
<dbReference type="Gene3D" id="3.20.170.20">
    <property type="entry name" value="Protein of unknown function DUF952"/>
    <property type="match status" value="1"/>
</dbReference>
<protein>
    <submittedName>
        <fullName evidence="1">DUF952 domain-containing protein</fullName>
    </submittedName>
</protein>
<dbReference type="PANTHER" id="PTHR34129:SF1">
    <property type="entry name" value="DUF952 DOMAIN-CONTAINING PROTEIN"/>
    <property type="match status" value="1"/>
</dbReference>
<organism evidence="1 2">
    <name type="scientific">Phanerochaete sordida</name>
    <dbReference type="NCBI Taxonomy" id="48140"/>
    <lineage>
        <taxon>Eukaryota</taxon>
        <taxon>Fungi</taxon>
        <taxon>Dikarya</taxon>
        <taxon>Basidiomycota</taxon>
        <taxon>Agaricomycotina</taxon>
        <taxon>Agaricomycetes</taxon>
        <taxon>Polyporales</taxon>
        <taxon>Phanerochaetaceae</taxon>
        <taxon>Phanerochaete</taxon>
    </lineage>
</organism>
<dbReference type="OrthoDB" id="3335358at2759"/>
<evidence type="ECO:0000313" key="1">
    <source>
        <dbReference type="EMBL" id="GJE91502.1"/>
    </source>
</evidence>
<dbReference type="PANTHER" id="PTHR34129">
    <property type="entry name" value="BLR1139 PROTEIN"/>
    <property type="match status" value="1"/>
</dbReference>
<comment type="caution">
    <text evidence="1">The sequence shown here is derived from an EMBL/GenBank/DDBJ whole genome shotgun (WGS) entry which is preliminary data.</text>
</comment>
<dbReference type="EMBL" id="BPQB01000021">
    <property type="protein sequence ID" value="GJE91502.1"/>
    <property type="molecule type" value="Genomic_DNA"/>
</dbReference>
<sequence>MSSDPALPTYVYKLVPYTAPPPTPLPPVLPVSELDEKSGFIHLSTAVQIPGTLKHFFTDHPSVYILRVPYAAIAKDVRWESPDAKVCGPRPGEGLFPHLYNGQKLGRDEVDSMQAWQRTEGDGWDQALKQAEEWLVY</sequence>
<reference evidence="1 2" key="1">
    <citation type="submission" date="2021-08" db="EMBL/GenBank/DDBJ databases">
        <title>Draft Genome Sequence of Phanerochaete sordida strain YK-624.</title>
        <authorList>
            <person name="Mori T."/>
            <person name="Dohra H."/>
            <person name="Suzuki T."/>
            <person name="Kawagishi H."/>
            <person name="Hirai H."/>
        </authorList>
    </citation>
    <scope>NUCLEOTIDE SEQUENCE [LARGE SCALE GENOMIC DNA]</scope>
    <source>
        <strain evidence="1 2">YK-624</strain>
    </source>
</reference>
<keyword evidence="2" id="KW-1185">Reference proteome</keyword>
<dbReference type="InterPro" id="IPR009297">
    <property type="entry name" value="DUF952"/>
</dbReference>
<name>A0A9P3GBC2_9APHY</name>
<gene>
    <name evidence="1" type="ORF">PsYK624_076520</name>
</gene>
<dbReference type="AlphaFoldDB" id="A0A9P3GBC2"/>
<proteinExistence type="predicted"/>